<feature type="region of interest" description="Disordered" evidence="1">
    <location>
        <begin position="1"/>
        <end position="42"/>
    </location>
</feature>
<proteinExistence type="predicted"/>
<evidence type="ECO:0000313" key="3">
    <source>
        <dbReference type="Proteomes" id="UP000053268"/>
    </source>
</evidence>
<evidence type="ECO:0000313" key="2">
    <source>
        <dbReference type="EMBL" id="KPJ00927.1"/>
    </source>
</evidence>
<evidence type="ECO:0000256" key="1">
    <source>
        <dbReference type="SAM" id="MobiDB-lite"/>
    </source>
</evidence>
<organism evidence="2 3">
    <name type="scientific">Papilio xuthus</name>
    <name type="common">Asian swallowtail butterfly</name>
    <dbReference type="NCBI Taxonomy" id="66420"/>
    <lineage>
        <taxon>Eukaryota</taxon>
        <taxon>Metazoa</taxon>
        <taxon>Ecdysozoa</taxon>
        <taxon>Arthropoda</taxon>
        <taxon>Hexapoda</taxon>
        <taxon>Insecta</taxon>
        <taxon>Pterygota</taxon>
        <taxon>Neoptera</taxon>
        <taxon>Endopterygota</taxon>
        <taxon>Lepidoptera</taxon>
        <taxon>Glossata</taxon>
        <taxon>Ditrysia</taxon>
        <taxon>Papilionoidea</taxon>
        <taxon>Papilionidae</taxon>
        <taxon>Papilioninae</taxon>
        <taxon>Papilio</taxon>
    </lineage>
</organism>
<gene>
    <name evidence="2" type="ORF">RR46_00863</name>
</gene>
<feature type="compositionally biased region" description="Basic and acidic residues" evidence="1">
    <location>
        <begin position="14"/>
        <end position="38"/>
    </location>
</feature>
<accession>A0A0N1PFZ1</accession>
<dbReference type="EMBL" id="KQ459444">
    <property type="protein sequence ID" value="KPJ00927.1"/>
    <property type="molecule type" value="Genomic_DNA"/>
</dbReference>
<keyword evidence="3" id="KW-1185">Reference proteome</keyword>
<reference evidence="2 3" key="1">
    <citation type="journal article" date="2015" name="Nat. Commun.">
        <title>Outbred genome sequencing and CRISPR/Cas9 gene editing in butterflies.</title>
        <authorList>
            <person name="Li X."/>
            <person name="Fan D."/>
            <person name="Zhang W."/>
            <person name="Liu G."/>
            <person name="Zhang L."/>
            <person name="Zhao L."/>
            <person name="Fang X."/>
            <person name="Chen L."/>
            <person name="Dong Y."/>
            <person name="Chen Y."/>
            <person name="Ding Y."/>
            <person name="Zhao R."/>
            <person name="Feng M."/>
            <person name="Zhu Y."/>
            <person name="Feng Y."/>
            <person name="Jiang X."/>
            <person name="Zhu D."/>
            <person name="Xiang H."/>
            <person name="Feng X."/>
            <person name="Li S."/>
            <person name="Wang J."/>
            <person name="Zhang G."/>
            <person name="Kronforst M.R."/>
            <person name="Wang W."/>
        </authorList>
    </citation>
    <scope>NUCLEOTIDE SEQUENCE [LARGE SCALE GENOMIC DNA]</scope>
    <source>
        <strain evidence="2">Ya'a_city_454_Px</strain>
        <tissue evidence="2">Whole body</tissue>
    </source>
</reference>
<feature type="compositionally biased region" description="Basic residues" evidence="1">
    <location>
        <begin position="1"/>
        <end position="13"/>
    </location>
</feature>
<sequence>MSRPRRASAARRMRGGDGARGVAREERDVRERETGVEREGEDTLDIHKAEYWCATATRGVP</sequence>
<name>A0A0N1PFZ1_PAPXU</name>
<dbReference type="AlphaFoldDB" id="A0A0N1PFZ1"/>
<dbReference type="Proteomes" id="UP000053268">
    <property type="component" value="Unassembled WGS sequence"/>
</dbReference>
<protein>
    <submittedName>
        <fullName evidence="2">Uncharacterized protein</fullName>
    </submittedName>
</protein>